<dbReference type="PIRSF" id="PIRSF006324">
    <property type="entry name" value="LeuE"/>
    <property type="match status" value="1"/>
</dbReference>
<dbReference type="PANTHER" id="PTHR30086">
    <property type="entry name" value="ARGININE EXPORTER PROTEIN ARGO"/>
    <property type="match status" value="1"/>
</dbReference>
<dbReference type="AlphaFoldDB" id="V4RMV4"/>
<dbReference type="EMBL" id="AWXZ01000007">
    <property type="protein sequence ID" value="ESR27356.1"/>
    <property type="molecule type" value="Genomic_DNA"/>
</dbReference>
<keyword evidence="2" id="KW-1003">Cell membrane</keyword>
<dbReference type="Pfam" id="PF01810">
    <property type="entry name" value="LysE"/>
    <property type="match status" value="1"/>
</dbReference>
<dbReference type="InterPro" id="IPR001123">
    <property type="entry name" value="LeuE-type"/>
</dbReference>
<dbReference type="eggNOG" id="COG1280">
    <property type="taxonomic scope" value="Bacteria"/>
</dbReference>
<feature type="transmembrane region" description="Helical" evidence="6">
    <location>
        <begin position="73"/>
        <end position="92"/>
    </location>
</feature>
<evidence type="ECO:0000313" key="7">
    <source>
        <dbReference type="EMBL" id="ESR27356.1"/>
    </source>
</evidence>
<dbReference type="GO" id="GO:0015171">
    <property type="term" value="F:amino acid transmembrane transporter activity"/>
    <property type="evidence" value="ECO:0007669"/>
    <property type="project" value="TreeGrafter"/>
</dbReference>
<accession>V4RMV4</accession>
<comment type="caution">
    <text evidence="7">The sequence shown here is derived from an EMBL/GenBank/DDBJ whole genome shotgun (WGS) entry which is preliminary data.</text>
</comment>
<evidence type="ECO:0000256" key="3">
    <source>
        <dbReference type="ARBA" id="ARBA00022692"/>
    </source>
</evidence>
<proteinExistence type="predicted"/>
<dbReference type="RefSeq" id="WP_023430492.1">
    <property type="nucleotide sequence ID" value="NZ_AWXZ01000007.1"/>
</dbReference>
<dbReference type="GO" id="GO:0005886">
    <property type="term" value="C:plasma membrane"/>
    <property type="evidence" value="ECO:0007669"/>
    <property type="project" value="UniProtKB-SubCell"/>
</dbReference>
<comment type="subcellular location">
    <subcellularLocation>
        <location evidence="1">Cell membrane</location>
        <topology evidence="1">Multi-pass membrane protein</topology>
    </subcellularLocation>
</comment>
<dbReference type="STRING" id="631454.N177_0335"/>
<keyword evidence="8" id="KW-1185">Reference proteome</keyword>
<gene>
    <name evidence="7" type="ORF">N177_0335</name>
</gene>
<sequence length="209" mass="22023">MPLHTWLLFLPAVFAINVYPGPNNLMALGNGARRGGRQAFLAAAARLPAFAAMIALVALGLGVVLAASETFFVVLKWIGAAYLVYLGIRMMLAPVDEAAVGRAPAEPLARLARREFLVAATNPKAIVTFTAFFPQFLTPGGEHYVEMAQMGLAFLLLEAVAILIYAGLGSRIGALAGTARRMRLVNRLSGGALVVAGALLALARRPQAV</sequence>
<name>V4RMV4_9HYPH</name>
<protein>
    <submittedName>
        <fullName evidence="7">Putative transporter, LysE family</fullName>
    </submittedName>
</protein>
<reference evidence="7 8" key="1">
    <citation type="journal article" date="2014" name="Genome Announc.">
        <title>Draft Genome Sequence of Lutibaculum baratangense Strain AMV1T, Isolated from a Mud Volcano in Andamans, India.</title>
        <authorList>
            <person name="Singh A."/>
            <person name="Sreenivas A."/>
            <person name="Sathyanarayana Reddy G."/>
            <person name="Pinnaka A.K."/>
            <person name="Shivaji S."/>
        </authorList>
    </citation>
    <scope>NUCLEOTIDE SEQUENCE [LARGE SCALE GENOMIC DNA]</scope>
    <source>
        <strain evidence="7 8">AMV1</strain>
    </source>
</reference>
<keyword evidence="4 6" id="KW-1133">Transmembrane helix</keyword>
<keyword evidence="3 6" id="KW-0812">Transmembrane</keyword>
<evidence type="ECO:0000256" key="4">
    <source>
        <dbReference type="ARBA" id="ARBA00022989"/>
    </source>
</evidence>
<keyword evidence="5 6" id="KW-0472">Membrane</keyword>
<feature type="transmembrane region" description="Helical" evidence="6">
    <location>
        <begin position="39"/>
        <end position="66"/>
    </location>
</feature>
<evidence type="ECO:0000256" key="2">
    <source>
        <dbReference type="ARBA" id="ARBA00022475"/>
    </source>
</evidence>
<feature type="transmembrane region" description="Helical" evidence="6">
    <location>
        <begin position="184"/>
        <end position="203"/>
    </location>
</feature>
<dbReference type="PATRIC" id="fig|631454.5.peg.333"/>
<evidence type="ECO:0000313" key="8">
    <source>
        <dbReference type="Proteomes" id="UP000017819"/>
    </source>
</evidence>
<organism evidence="7 8">
    <name type="scientific">Lutibaculum baratangense AMV1</name>
    <dbReference type="NCBI Taxonomy" id="631454"/>
    <lineage>
        <taxon>Bacteria</taxon>
        <taxon>Pseudomonadati</taxon>
        <taxon>Pseudomonadota</taxon>
        <taxon>Alphaproteobacteria</taxon>
        <taxon>Hyphomicrobiales</taxon>
        <taxon>Tepidamorphaceae</taxon>
        <taxon>Lutibaculum</taxon>
    </lineage>
</organism>
<dbReference type="Proteomes" id="UP000017819">
    <property type="component" value="Unassembled WGS sequence"/>
</dbReference>
<evidence type="ECO:0000256" key="5">
    <source>
        <dbReference type="ARBA" id="ARBA00023136"/>
    </source>
</evidence>
<dbReference type="PANTHER" id="PTHR30086:SF20">
    <property type="entry name" value="ARGININE EXPORTER PROTEIN ARGO-RELATED"/>
    <property type="match status" value="1"/>
</dbReference>
<feature type="transmembrane region" description="Helical" evidence="6">
    <location>
        <begin position="152"/>
        <end position="172"/>
    </location>
</feature>
<dbReference type="OrthoDB" id="9804822at2"/>
<evidence type="ECO:0000256" key="6">
    <source>
        <dbReference type="SAM" id="Phobius"/>
    </source>
</evidence>
<evidence type="ECO:0000256" key="1">
    <source>
        <dbReference type="ARBA" id="ARBA00004651"/>
    </source>
</evidence>